<dbReference type="OrthoDB" id="2344771at2759"/>
<feature type="region of interest" description="Disordered" evidence="2">
    <location>
        <begin position="1"/>
        <end position="23"/>
    </location>
</feature>
<evidence type="ECO:0000256" key="1">
    <source>
        <dbReference type="SAM" id="Coils"/>
    </source>
</evidence>
<reference evidence="3 4" key="1">
    <citation type="journal article" date="2019" name="Environ. Microbiol.">
        <title>At the nexus of three kingdoms: the genome of the mycorrhizal fungus Gigaspora margarita provides insights into plant, endobacterial and fungal interactions.</title>
        <authorList>
            <person name="Venice F."/>
            <person name="Ghignone S."/>
            <person name="Salvioli di Fossalunga A."/>
            <person name="Amselem J."/>
            <person name="Novero M."/>
            <person name="Xianan X."/>
            <person name="Sedzielewska Toro K."/>
            <person name="Morin E."/>
            <person name="Lipzen A."/>
            <person name="Grigoriev I.V."/>
            <person name="Henrissat B."/>
            <person name="Martin F.M."/>
            <person name="Bonfante P."/>
        </authorList>
    </citation>
    <scope>NUCLEOTIDE SEQUENCE [LARGE SCALE GENOMIC DNA]</scope>
    <source>
        <strain evidence="3 4">BEG34</strain>
    </source>
</reference>
<evidence type="ECO:0000313" key="3">
    <source>
        <dbReference type="EMBL" id="KAF0387215.1"/>
    </source>
</evidence>
<accession>A0A8H3X198</accession>
<name>A0A8H3X198_GIGMA</name>
<evidence type="ECO:0000313" key="4">
    <source>
        <dbReference type="Proteomes" id="UP000439903"/>
    </source>
</evidence>
<evidence type="ECO:0000256" key="2">
    <source>
        <dbReference type="SAM" id="MobiDB-lite"/>
    </source>
</evidence>
<proteinExistence type="predicted"/>
<feature type="coiled-coil region" evidence="1">
    <location>
        <begin position="30"/>
        <end position="71"/>
    </location>
</feature>
<comment type="caution">
    <text evidence="3">The sequence shown here is derived from an EMBL/GenBank/DDBJ whole genome shotgun (WGS) entry which is preliminary data.</text>
</comment>
<dbReference type="EMBL" id="WTPW01002307">
    <property type="protein sequence ID" value="KAF0387215.1"/>
    <property type="molecule type" value="Genomic_DNA"/>
</dbReference>
<organism evidence="3 4">
    <name type="scientific">Gigaspora margarita</name>
    <dbReference type="NCBI Taxonomy" id="4874"/>
    <lineage>
        <taxon>Eukaryota</taxon>
        <taxon>Fungi</taxon>
        <taxon>Fungi incertae sedis</taxon>
        <taxon>Mucoromycota</taxon>
        <taxon>Glomeromycotina</taxon>
        <taxon>Glomeromycetes</taxon>
        <taxon>Diversisporales</taxon>
        <taxon>Gigasporaceae</taxon>
        <taxon>Gigaspora</taxon>
    </lineage>
</organism>
<keyword evidence="4" id="KW-1185">Reference proteome</keyword>
<dbReference type="Proteomes" id="UP000439903">
    <property type="component" value="Unassembled WGS sequence"/>
</dbReference>
<gene>
    <name evidence="3" type="ORF">F8M41_011258</name>
</gene>
<keyword evidence="1" id="KW-0175">Coiled coil</keyword>
<dbReference type="AlphaFoldDB" id="A0A8H3X198"/>
<protein>
    <submittedName>
        <fullName evidence="3">Microtubule-associated protein 1a</fullName>
    </submittedName>
</protein>
<sequence length="357" mass="41191">MSTENNKIESKMSTENNKMESKMSTEQEIINMLLFKNKELENQLEGIQHRNKELEKQVESSKMTIKRLTLEASKLGKAISVGLGDNDLNNVCQLKEDIKILKENLEHFSIIRPAKDFDIIKNRAENLLKQYKCTIFINDEHYKSLLQAAIQRYILESAIKYIEDCFSNPEHLVYSELEAQIVRNTDTLLNVMGVFAKSREGSDDVTPTLPIKLRQLIYSVLDNRGFNPIASPEGTIEHPFISRIQEVLIHMANMFRIVIEPTKMKSFDDTAIKLARDIIKIFFFRLKVQEQMAGPPVWFEYNDRVNPDLMEGAFDPGHCQDAVVQICTFPLICINLENDEKRKILSKANVHIKRLSI</sequence>